<proteinExistence type="predicted"/>
<evidence type="ECO:0000313" key="1">
    <source>
        <dbReference type="EMBL" id="CAG8747514.1"/>
    </source>
</evidence>
<dbReference type="EMBL" id="CAJVQC010031093">
    <property type="protein sequence ID" value="CAG8747514.1"/>
    <property type="molecule type" value="Genomic_DNA"/>
</dbReference>
<gene>
    <name evidence="1" type="ORF">RPERSI_LOCUS13824</name>
</gene>
<evidence type="ECO:0000313" key="2">
    <source>
        <dbReference type="Proteomes" id="UP000789920"/>
    </source>
</evidence>
<dbReference type="Proteomes" id="UP000789920">
    <property type="component" value="Unassembled WGS sequence"/>
</dbReference>
<organism evidence="1 2">
    <name type="scientific">Racocetra persica</name>
    <dbReference type="NCBI Taxonomy" id="160502"/>
    <lineage>
        <taxon>Eukaryota</taxon>
        <taxon>Fungi</taxon>
        <taxon>Fungi incertae sedis</taxon>
        <taxon>Mucoromycota</taxon>
        <taxon>Glomeromycotina</taxon>
        <taxon>Glomeromycetes</taxon>
        <taxon>Diversisporales</taxon>
        <taxon>Gigasporaceae</taxon>
        <taxon>Racocetra</taxon>
    </lineage>
</organism>
<feature type="non-terminal residue" evidence="1">
    <location>
        <position position="229"/>
    </location>
</feature>
<sequence>MRDDLLEGIIENEEVSENEDNNLSNEYEDEDFNEIIHINNMERGSVSLHQRFSIVASPSSSRFSTLFSDILQEDNTIKENSISQTNKSSLTPPLNSRFSVQFANTMQGEISVIEEHELEIANKNLKDYRSKMKHQMHTKYNIHERVYEVVFAVLSRNMYCLVCRFGILDQSFPAGVVLLLGPKEFSELDNPPTNITVTALQQDVVAKKQILYVEVDVIQKIQSVSTELK</sequence>
<name>A0ACA9QDR5_9GLOM</name>
<reference evidence="1" key="1">
    <citation type="submission" date="2021-06" db="EMBL/GenBank/DDBJ databases">
        <authorList>
            <person name="Kallberg Y."/>
            <person name="Tangrot J."/>
            <person name="Rosling A."/>
        </authorList>
    </citation>
    <scope>NUCLEOTIDE SEQUENCE</scope>
    <source>
        <strain evidence="1">MA461A</strain>
    </source>
</reference>
<accession>A0ACA9QDR5</accession>
<keyword evidence="2" id="KW-1185">Reference proteome</keyword>
<protein>
    <submittedName>
        <fullName evidence="1">5775_t:CDS:1</fullName>
    </submittedName>
</protein>
<comment type="caution">
    <text evidence="1">The sequence shown here is derived from an EMBL/GenBank/DDBJ whole genome shotgun (WGS) entry which is preliminary data.</text>
</comment>